<evidence type="ECO:0000256" key="1">
    <source>
        <dbReference type="ARBA" id="ARBA00004123"/>
    </source>
</evidence>
<evidence type="ECO:0000256" key="5">
    <source>
        <dbReference type="ARBA" id="ARBA00023242"/>
    </source>
</evidence>
<evidence type="ECO:0000256" key="2">
    <source>
        <dbReference type="ARBA" id="ARBA00022491"/>
    </source>
</evidence>
<keyword evidence="5" id="KW-0539">Nucleus</keyword>
<organism evidence="7">
    <name type="scientific">Cyprideis torosa</name>
    <dbReference type="NCBI Taxonomy" id="163714"/>
    <lineage>
        <taxon>Eukaryota</taxon>
        <taxon>Metazoa</taxon>
        <taxon>Ecdysozoa</taxon>
        <taxon>Arthropoda</taxon>
        <taxon>Crustacea</taxon>
        <taxon>Oligostraca</taxon>
        <taxon>Ostracoda</taxon>
        <taxon>Podocopa</taxon>
        <taxon>Podocopida</taxon>
        <taxon>Cytherocopina</taxon>
        <taxon>Cytheroidea</taxon>
        <taxon>Cytherideidae</taxon>
        <taxon>Cyprideis</taxon>
    </lineage>
</organism>
<dbReference type="OrthoDB" id="20886at2759"/>
<dbReference type="AlphaFoldDB" id="A0A7R8W9W1"/>
<dbReference type="InterPro" id="IPR013907">
    <property type="entry name" value="Sds3"/>
</dbReference>
<dbReference type="GO" id="GO:0005654">
    <property type="term" value="C:nucleoplasm"/>
    <property type="evidence" value="ECO:0007669"/>
    <property type="project" value="UniProtKB-ARBA"/>
</dbReference>
<dbReference type="PANTHER" id="PTHR21964">
    <property type="entry name" value="BREAST CANCER METASTASIS-SUPPRESSOR 1"/>
    <property type="match status" value="1"/>
</dbReference>
<comment type="subcellular location">
    <subcellularLocation>
        <location evidence="1">Nucleus</location>
    </subcellularLocation>
</comment>
<keyword evidence="4" id="KW-0804">Transcription</keyword>
<feature type="compositionally biased region" description="Low complexity" evidence="6">
    <location>
        <begin position="25"/>
        <end position="43"/>
    </location>
</feature>
<name>A0A7R8W9W1_9CRUS</name>
<keyword evidence="3" id="KW-0805">Transcription regulation</keyword>
<proteinExistence type="predicted"/>
<feature type="region of interest" description="Disordered" evidence="6">
    <location>
        <begin position="1"/>
        <end position="45"/>
    </location>
</feature>
<protein>
    <submittedName>
        <fullName evidence="7">Uncharacterized protein</fullName>
    </submittedName>
</protein>
<evidence type="ECO:0000256" key="4">
    <source>
        <dbReference type="ARBA" id="ARBA00023163"/>
    </source>
</evidence>
<gene>
    <name evidence="7" type="ORF">CTOB1V02_LOCUS5543</name>
</gene>
<evidence type="ECO:0000256" key="6">
    <source>
        <dbReference type="SAM" id="MobiDB-lite"/>
    </source>
</evidence>
<evidence type="ECO:0000313" key="7">
    <source>
        <dbReference type="EMBL" id="CAD7227642.1"/>
    </source>
</evidence>
<dbReference type="Pfam" id="PF08598">
    <property type="entry name" value="Sds3"/>
    <property type="match status" value="1"/>
</dbReference>
<keyword evidence="2" id="KW-0678">Repressor</keyword>
<sequence>MDQCGQEAMEVDDGEETSLSENDESTNSSETESSGSDSSSFDLEGTDHALENLVELIRRTETEFNDLKDVLYETRLQILEESLDAVQKGTSESYLKPLKELEKGLEQKLEIAENRKVFRLAKLKLETDAEKLSTHQQFENDKEIVRDEIRGEIELKIRNLEEDRCLAQDFLARSGSPQRSSSWQVRKKPIIVRGPYIVYMLDEADILEDVKAMKEFIAMAAS</sequence>
<accession>A0A7R8W9W1</accession>
<feature type="compositionally biased region" description="Acidic residues" evidence="6">
    <location>
        <begin position="9"/>
        <end position="24"/>
    </location>
</feature>
<dbReference type="SMART" id="SM01401">
    <property type="entry name" value="Sds3"/>
    <property type="match status" value="1"/>
</dbReference>
<evidence type="ECO:0000256" key="3">
    <source>
        <dbReference type="ARBA" id="ARBA00023015"/>
    </source>
</evidence>
<dbReference type="EMBL" id="OB661207">
    <property type="protein sequence ID" value="CAD7227642.1"/>
    <property type="molecule type" value="Genomic_DNA"/>
</dbReference>
<reference evidence="7" key="1">
    <citation type="submission" date="2020-11" db="EMBL/GenBank/DDBJ databases">
        <authorList>
            <person name="Tran Van P."/>
        </authorList>
    </citation>
    <scope>NUCLEOTIDE SEQUENCE</scope>
</reference>
<dbReference type="GO" id="GO:0010468">
    <property type="term" value="P:regulation of gene expression"/>
    <property type="evidence" value="ECO:0007669"/>
    <property type="project" value="UniProtKB-ARBA"/>
</dbReference>